<evidence type="ECO:0000313" key="12">
    <source>
        <dbReference type="Proteomes" id="UP000184159"/>
    </source>
</evidence>
<dbReference type="GO" id="GO:0046872">
    <property type="term" value="F:metal ion binding"/>
    <property type="evidence" value="ECO:0007669"/>
    <property type="project" value="UniProtKB-KW"/>
</dbReference>
<dbReference type="GO" id="GO:0005576">
    <property type="term" value="C:extracellular region"/>
    <property type="evidence" value="ECO:0007669"/>
    <property type="project" value="UniProtKB-SubCell"/>
</dbReference>
<evidence type="ECO:0000256" key="9">
    <source>
        <dbReference type="SAM" id="SignalP"/>
    </source>
</evidence>
<keyword evidence="7 11" id="KW-0456">Lyase</keyword>
<dbReference type="GO" id="GO:0016837">
    <property type="term" value="F:carbon-oxygen lyase activity, acting on polysaccharides"/>
    <property type="evidence" value="ECO:0007669"/>
    <property type="project" value="TreeGrafter"/>
</dbReference>
<accession>A0A1M5FXY7</accession>
<gene>
    <name evidence="11" type="ORF">SAMN02745781_03616</name>
</gene>
<dbReference type="Gene3D" id="2.160.20.10">
    <property type="entry name" value="Single-stranded right-handed beta-helix, Pectin lyase-like"/>
    <property type="match status" value="1"/>
</dbReference>
<comment type="similarity">
    <text evidence="8">Belongs to the polysaccharide lyase 9 family.</text>
</comment>
<evidence type="ECO:0000256" key="1">
    <source>
        <dbReference type="ARBA" id="ARBA00001913"/>
    </source>
</evidence>
<evidence type="ECO:0000256" key="8">
    <source>
        <dbReference type="ARBA" id="ARBA00038263"/>
    </source>
</evidence>
<evidence type="ECO:0000256" key="3">
    <source>
        <dbReference type="ARBA" id="ARBA00022525"/>
    </source>
</evidence>
<organism evidence="11 12">
    <name type="scientific">Vibrio gazogenes DSM 21264 = NBRC 103151</name>
    <dbReference type="NCBI Taxonomy" id="1123492"/>
    <lineage>
        <taxon>Bacteria</taxon>
        <taxon>Pseudomonadati</taxon>
        <taxon>Pseudomonadota</taxon>
        <taxon>Gammaproteobacteria</taxon>
        <taxon>Vibrionales</taxon>
        <taxon>Vibrionaceae</taxon>
        <taxon>Vibrio</taxon>
    </lineage>
</organism>
<keyword evidence="3" id="KW-0964">Secreted</keyword>
<reference evidence="12" key="1">
    <citation type="submission" date="2016-11" db="EMBL/GenBank/DDBJ databases">
        <authorList>
            <person name="Varghese N."/>
            <person name="Submissions S."/>
        </authorList>
    </citation>
    <scope>NUCLEOTIDE SEQUENCE [LARGE SCALE GENOMIC DNA]</scope>
    <source>
        <strain evidence="12">DSM 21264</strain>
    </source>
</reference>
<dbReference type="AlphaFoldDB" id="A0A1M5FXY7"/>
<evidence type="ECO:0000256" key="7">
    <source>
        <dbReference type="ARBA" id="ARBA00023239"/>
    </source>
</evidence>
<protein>
    <submittedName>
        <fullName evidence="11">Pectate lyase</fullName>
    </submittedName>
</protein>
<dbReference type="PANTHER" id="PTHR40088">
    <property type="entry name" value="PECTATE LYASE (EUROFUNG)"/>
    <property type="match status" value="1"/>
</dbReference>
<evidence type="ECO:0000313" key="11">
    <source>
        <dbReference type="EMBL" id="SHF96368.1"/>
    </source>
</evidence>
<keyword evidence="12" id="KW-1185">Reference proteome</keyword>
<name>A0A1M5FXY7_VIBGA</name>
<evidence type="ECO:0000256" key="2">
    <source>
        <dbReference type="ARBA" id="ARBA00004613"/>
    </source>
</evidence>
<comment type="cofactor">
    <cofactor evidence="1">
        <name>Ca(2+)</name>
        <dbReference type="ChEBI" id="CHEBI:29108"/>
    </cofactor>
</comment>
<keyword evidence="6" id="KW-0106">Calcium</keyword>
<feature type="domain" description="Pel9A-like right handed beta-helix region" evidence="10">
    <location>
        <begin position="18"/>
        <end position="346"/>
    </location>
</feature>
<keyword evidence="5 9" id="KW-0732">Signal</keyword>
<evidence type="ECO:0000256" key="4">
    <source>
        <dbReference type="ARBA" id="ARBA00022723"/>
    </source>
</evidence>
<evidence type="ECO:0000256" key="6">
    <source>
        <dbReference type="ARBA" id="ARBA00022837"/>
    </source>
</evidence>
<dbReference type="PANTHER" id="PTHR40088:SF1">
    <property type="entry name" value="PECTATE LYASE PEL9"/>
    <property type="match status" value="1"/>
</dbReference>
<dbReference type="InterPro" id="IPR052052">
    <property type="entry name" value="Polysaccharide_Lyase_9"/>
</dbReference>
<dbReference type="EMBL" id="FQUH01000022">
    <property type="protein sequence ID" value="SHF96368.1"/>
    <property type="molecule type" value="Genomic_DNA"/>
</dbReference>
<dbReference type="SUPFAM" id="SSF51126">
    <property type="entry name" value="Pectin lyase-like"/>
    <property type="match status" value="1"/>
</dbReference>
<dbReference type="Pfam" id="PF22842">
    <property type="entry name" value="Pel9A-like_beta_helix"/>
    <property type="match status" value="1"/>
</dbReference>
<dbReference type="InterPro" id="IPR053868">
    <property type="entry name" value="Pel9A-like_beta_helix"/>
</dbReference>
<dbReference type="InterPro" id="IPR012334">
    <property type="entry name" value="Pectin_lyas_fold"/>
</dbReference>
<keyword evidence="4" id="KW-0479">Metal-binding</keyword>
<feature type="chain" id="PRO_5012138209" evidence="9">
    <location>
        <begin position="21"/>
        <end position="437"/>
    </location>
</feature>
<sequence length="437" mass="48427">MKFKIISLSMLMLVSHLGFAKNLYIAPYGSDSHAGTLSSPLKTIMAAQAAASAGDTVYIRGGTYYLNNSNITQHQSVRAIVNNITKDNIRYINYGSERPVFDFSNVKPANYRNTAFMVRADNCVFKGFDVVGVQVTIDDHHTQSEAFMINKGNGNRFENLAIHDGMAIGWYLVAGSNNYVLNVDAYNNRGLNHYSDGNVDGFGVHPTSSSYTGNVISHSRAWFNSDDGFDLINADAAVTIEYSWAFYNGYGQDFTRLGDGNGFKAGGYGRNGSATPSVIPRHTIRYNLAVRNRSAGFYANHHIGGQNWINNTAIRNQSANYNMLSTLDDNRTDVKGYGHYMRNNLGFDGHNEVINLGNSNQNDMIYNYFNLPVTITSKDFRRLDERELMYPRQADGSLPRIKYALLKQGSDLIDAGIYAGDGYKGVAPDLGAFESDY</sequence>
<dbReference type="InterPro" id="IPR011050">
    <property type="entry name" value="Pectin_lyase_fold/virulence"/>
</dbReference>
<feature type="signal peptide" evidence="9">
    <location>
        <begin position="1"/>
        <end position="20"/>
    </location>
</feature>
<comment type="subcellular location">
    <subcellularLocation>
        <location evidence="2">Secreted</location>
    </subcellularLocation>
</comment>
<dbReference type="Proteomes" id="UP000184159">
    <property type="component" value="Unassembled WGS sequence"/>
</dbReference>
<dbReference type="RefSeq" id="WP_072962464.1">
    <property type="nucleotide sequence ID" value="NZ_FQUH01000022.1"/>
</dbReference>
<evidence type="ECO:0000256" key="5">
    <source>
        <dbReference type="ARBA" id="ARBA00022729"/>
    </source>
</evidence>
<evidence type="ECO:0000259" key="10">
    <source>
        <dbReference type="Pfam" id="PF22842"/>
    </source>
</evidence>
<proteinExistence type="inferred from homology"/>